<gene>
    <name evidence="3" type="ORF">ASB58_01350</name>
</gene>
<feature type="chain" id="PRO_5017270563" description="Autotransporter domain-containing protein" evidence="1">
    <location>
        <begin position="21"/>
        <end position="310"/>
    </location>
</feature>
<protein>
    <recommendedName>
        <fullName evidence="2">Autotransporter domain-containing protein</fullName>
    </recommendedName>
</protein>
<evidence type="ECO:0000256" key="1">
    <source>
        <dbReference type="SAM" id="SignalP"/>
    </source>
</evidence>
<evidence type="ECO:0000313" key="3">
    <source>
        <dbReference type="EMBL" id="RGP56060.1"/>
    </source>
</evidence>
<feature type="domain" description="Autotransporter" evidence="2">
    <location>
        <begin position="51"/>
        <end position="148"/>
    </location>
</feature>
<keyword evidence="4" id="KW-1185">Reference proteome</keyword>
<dbReference type="InterPro" id="IPR036709">
    <property type="entry name" value="Autotransporte_beta_dom_sf"/>
</dbReference>
<sequence>MVNRFLGASALIFSSAAVQAAPLQLQGSGVEDAINGVLTLMSYSMTLDLASSSLSINDRDTGNPALQMTQLGGGATMSDEIPLYLEGSVAYSRYDPKFVASDGVETRTLPTKWTSVTAAGGIGWDFALNDEWVIRPIGNIALGYMTSDLNSARLYLNYTYDRDIEFLDDGHMAALGLGGALMLDWERVRPDYEVDLEMRYSYLDLQNIGGTKVIDGHTSAETLNLWSRYRAPTRLTVFKRPLRYVLEYSHSEYIGEQRGALGFDRLSTVGVGVEFDSSAYEVFVTRTRVLLRHMYGNGVSGLALSLAVSF</sequence>
<feature type="signal peptide" evidence="1">
    <location>
        <begin position="1"/>
        <end position="20"/>
    </location>
</feature>
<dbReference type="AlphaFoldDB" id="A0A395R7G7"/>
<dbReference type="Gene3D" id="2.40.128.130">
    <property type="entry name" value="Autotransporter beta-domain"/>
    <property type="match status" value="1"/>
</dbReference>
<proteinExistence type="predicted"/>
<dbReference type="Pfam" id="PF03797">
    <property type="entry name" value="Autotransporter"/>
    <property type="match status" value="1"/>
</dbReference>
<comment type="caution">
    <text evidence="3">The sequence shown here is derived from an EMBL/GenBank/DDBJ whole genome shotgun (WGS) entry which is preliminary data.</text>
</comment>
<evidence type="ECO:0000259" key="2">
    <source>
        <dbReference type="Pfam" id="PF03797"/>
    </source>
</evidence>
<reference evidence="3 4" key="1">
    <citation type="journal article" date="2018" name="Syst. Appl. Microbiol.">
        <title>Pseudomonas gallaeciensis sp. nov., isolated from crude-oil-contaminated intertidal sand samples after the Prestige oil spill.</title>
        <authorList>
            <person name="Mulet M."/>
            <person name="Sanchez D."/>
            <person name="Rodriguez A.C."/>
            <person name="Nogales B."/>
            <person name="Bosch R."/>
            <person name="Busquets A."/>
            <person name="Gomila M."/>
            <person name="Lalucat J."/>
            <person name="Garcia-Valdes E."/>
        </authorList>
    </citation>
    <scope>NUCLEOTIDE SEQUENCE [LARGE SCALE GENOMIC DNA]</scope>
    <source>
        <strain evidence="3 4">V113</strain>
    </source>
</reference>
<dbReference type="RefSeq" id="WP_118129094.1">
    <property type="nucleotide sequence ID" value="NZ_LMAZ01000001.1"/>
</dbReference>
<accession>A0A395R7G7</accession>
<dbReference type="InterPro" id="IPR005546">
    <property type="entry name" value="Autotransporte_beta"/>
</dbReference>
<keyword evidence="1" id="KW-0732">Signal</keyword>
<name>A0A395R7G7_9PSED</name>
<evidence type="ECO:0000313" key="4">
    <source>
        <dbReference type="Proteomes" id="UP000265411"/>
    </source>
</evidence>
<dbReference type="Proteomes" id="UP000265411">
    <property type="component" value="Unassembled WGS sequence"/>
</dbReference>
<dbReference type="OrthoDB" id="8579419at2"/>
<organism evidence="3 4">
    <name type="scientific">Pseudomonas abyssi</name>
    <dbReference type="NCBI Taxonomy" id="170540"/>
    <lineage>
        <taxon>Bacteria</taxon>
        <taxon>Pseudomonadati</taxon>
        <taxon>Pseudomonadota</taxon>
        <taxon>Gammaproteobacteria</taxon>
        <taxon>Pseudomonadales</taxon>
        <taxon>Pseudomonadaceae</taxon>
        <taxon>Pseudomonas</taxon>
    </lineage>
</organism>
<dbReference type="EMBL" id="LMAZ01000001">
    <property type="protein sequence ID" value="RGP56060.1"/>
    <property type="molecule type" value="Genomic_DNA"/>
</dbReference>
<dbReference type="SUPFAM" id="SSF103515">
    <property type="entry name" value="Autotransporter"/>
    <property type="match status" value="1"/>
</dbReference>